<dbReference type="AlphaFoldDB" id="A0A412YDE0"/>
<dbReference type="InterPro" id="IPR012334">
    <property type="entry name" value="Pectin_lyas_fold"/>
</dbReference>
<dbReference type="Proteomes" id="UP000283850">
    <property type="component" value="Unassembled WGS sequence"/>
</dbReference>
<feature type="signal peptide" evidence="1">
    <location>
        <begin position="1"/>
        <end position="20"/>
    </location>
</feature>
<dbReference type="PANTHER" id="PTHR36453">
    <property type="entry name" value="SECRETED PROTEIN-RELATED"/>
    <property type="match status" value="1"/>
</dbReference>
<name>A0A412YDE0_9BACE</name>
<reference evidence="2 3" key="1">
    <citation type="submission" date="2018-08" db="EMBL/GenBank/DDBJ databases">
        <title>A genome reference for cultivated species of the human gut microbiota.</title>
        <authorList>
            <person name="Zou Y."/>
            <person name="Xue W."/>
            <person name="Luo G."/>
        </authorList>
    </citation>
    <scope>NUCLEOTIDE SEQUENCE [LARGE SCALE GENOMIC DNA]</scope>
    <source>
        <strain evidence="2 3">AF14-32</strain>
    </source>
</reference>
<dbReference type="Gene3D" id="2.160.20.10">
    <property type="entry name" value="Single-stranded right-handed beta-helix, Pectin lyase-like"/>
    <property type="match status" value="2"/>
</dbReference>
<evidence type="ECO:0000256" key="1">
    <source>
        <dbReference type="SAM" id="SignalP"/>
    </source>
</evidence>
<evidence type="ECO:0000313" key="3">
    <source>
        <dbReference type="Proteomes" id="UP000283850"/>
    </source>
</evidence>
<evidence type="ECO:0000313" key="2">
    <source>
        <dbReference type="EMBL" id="RGV55421.1"/>
    </source>
</evidence>
<accession>A0A412YDE0</accession>
<dbReference type="EMBL" id="QRZF01000004">
    <property type="protein sequence ID" value="RGV55421.1"/>
    <property type="molecule type" value="Genomic_DNA"/>
</dbReference>
<feature type="chain" id="PRO_5019557797" evidence="1">
    <location>
        <begin position="21"/>
        <end position="794"/>
    </location>
</feature>
<sequence>MGRKIIIYLFLLCFVRTNYAYSQAQYFVSPNGKDTGKGDIDSPFLSIEKAKQESRKQNGTTTIYLREGVYRLEQPLVLTSEDGNEEKQLIICAYPEEKVIITSGVTLHPNWEYYKKNIMKSSVKESVIMDQLFVNGSYRPMARYPNFDSTAIRFNGTSAQATSTERIKKWKTPKGGYLHVMHTSDWGDIHYQIVGKNKNNTLQLEGGWQNNRPSAGHVQNRMVENIFEELDVPGEWYYDKENRILYYYPMPDENMEEITLETPQLKHLVELRGSKERPVQNITIRDIEFTQTTRTFMEPYEPLLRSDWAIYRGGSILLEGSENCRIQDCNFYNLGGNAIFFSDYNYQSCVTGCHLSQIGASGICFVGDPEAVRSPSFRYEESVTIPQIDRITGSKTENYPTECLVYDNLIHHIGLYEKQVAGVQLSMCSSITISHNSIYHTPRAGINISEGTWGGHIIEYNDVFNTVRETGDHGSLNSWGRDRFWRSNRSQMDSLVAAEPDIILLDAKKENIIRYNRFRCDRGWDIDLDDGSSNYHIYNNLCLSGGIKLREGFYRVVENNIIVNNTFHPHVWFKNSGDVFVRNLIMRPYRPIRVSDWGAETDYNLFTDSLSYQEAIRNHTDKHSVVYPVTFKNALIGDFSIVEISKITPLCGFKNFEMDKFGVVSPNLKQLAKHPQMPLPTIYAHKAKNIVTKSWSGLSLKELDSEEERSATGMDSKRGVYVIAVDALESPLRDFIQPNDVILSLAGNDIHTLADMIKYTKQADFTKVVEIIIFRDQKDKQILIPANVVYQSED</sequence>
<organism evidence="2 3">
    <name type="scientific">Bacteroides intestinalis</name>
    <dbReference type="NCBI Taxonomy" id="329854"/>
    <lineage>
        <taxon>Bacteria</taxon>
        <taxon>Pseudomonadati</taxon>
        <taxon>Bacteroidota</taxon>
        <taxon>Bacteroidia</taxon>
        <taxon>Bacteroidales</taxon>
        <taxon>Bacteroidaceae</taxon>
        <taxon>Bacteroides</taxon>
    </lineage>
</organism>
<dbReference type="InterPro" id="IPR011050">
    <property type="entry name" value="Pectin_lyase_fold/virulence"/>
</dbReference>
<keyword evidence="1" id="KW-0732">Signal</keyword>
<protein>
    <submittedName>
        <fullName evidence="2">PDZ domain-containing protein</fullName>
    </submittedName>
</protein>
<dbReference type="PANTHER" id="PTHR36453:SF1">
    <property type="entry name" value="RIGHT HANDED BETA HELIX DOMAIN-CONTAINING PROTEIN"/>
    <property type="match status" value="1"/>
</dbReference>
<comment type="caution">
    <text evidence="2">The sequence shown here is derived from an EMBL/GenBank/DDBJ whole genome shotgun (WGS) entry which is preliminary data.</text>
</comment>
<dbReference type="Gene3D" id="2.30.42.10">
    <property type="match status" value="1"/>
</dbReference>
<proteinExistence type="predicted"/>
<dbReference type="SUPFAM" id="SSF50156">
    <property type="entry name" value="PDZ domain-like"/>
    <property type="match status" value="1"/>
</dbReference>
<dbReference type="SUPFAM" id="SSF51126">
    <property type="entry name" value="Pectin lyase-like"/>
    <property type="match status" value="1"/>
</dbReference>
<dbReference type="InterPro" id="IPR006626">
    <property type="entry name" value="PbH1"/>
</dbReference>
<gene>
    <name evidence="2" type="ORF">DWW10_07720</name>
</gene>
<dbReference type="RefSeq" id="WP_118421233.1">
    <property type="nucleotide sequence ID" value="NZ_QRZF01000004.1"/>
</dbReference>
<dbReference type="InterPro" id="IPR036034">
    <property type="entry name" value="PDZ_sf"/>
</dbReference>
<dbReference type="SMART" id="SM00710">
    <property type="entry name" value="PbH1"/>
    <property type="match status" value="4"/>
</dbReference>